<keyword evidence="2" id="KW-1185">Reference proteome</keyword>
<sequence>MDFGDRIGKAKNRKEVEDAEEIAMIEGATQLKLKEMV</sequence>
<name>K8E3M3_CARML</name>
<dbReference type="STRING" id="1234679.BN424_1387"/>
<dbReference type="EMBL" id="HE999757">
    <property type="protein sequence ID" value="CCO10829.2"/>
    <property type="molecule type" value="Genomic_DNA"/>
</dbReference>
<dbReference type="HOGENOM" id="CLU_3341830_0_0_9"/>
<proteinExistence type="predicted"/>
<accession>K8E3M3</accession>
<gene>
    <name evidence="1" type="ORF">BN424_1387</name>
</gene>
<evidence type="ECO:0000313" key="1">
    <source>
        <dbReference type="EMBL" id="CCO10829.2"/>
    </source>
</evidence>
<organism evidence="1 2">
    <name type="scientific">Carnobacterium maltaromaticum LMA28</name>
    <dbReference type="NCBI Taxonomy" id="1234679"/>
    <lineage>
        <taxon>Bacteria</taxon>
        <taxon>Bacillati</taxon>
        <taxon>Bacillota</taxon>
        <taxon>Bacilli</taxon>
        <taxon>Lactobacillales</taxon>
        <taxon>Carnobacteriaceae</taxon>
        <taxon>Carnobacterium</taxon>
    </lineage>
</organism>
<reference evidence="2" key="1">
    <citation type="journal article" date="2013" name="Genome Announc.">
        <title>Complete Chromosome Sequence of Carnobacterium maltaromaticum LMA 28.</title>
        <authorList>
            <person name="Cailliez-Grimal C."/>
            <person name="Chaillou S."/>
            <person name="Anba-Mondoloni J."/>
            <person name="Loux V."/>
            <person name="Afzal M.I."/>
            <person name="Rahman A."/>
            <person name="Kergourlay G."/>
            <person name="Champomier-Verges M.C."/>
            <person name="Zagorec M."/>
            <person name="Dalgaard P."/>
            <person name="Leisner J.J."/>
            <person name="Prevost H."/>
            <person name="Revol-Junelles A.M."/>
            <person name="Borges F."/>
        </authorList>
    </citation>
    <scope>NUCLEOTIDE SEQUENCE</scope>
    <source>
        <strain evidence="2">LMA28</strain>
    </source>
</reference>
<protein>
    <submittedName>
        <fullName evidence="1">Uncharacterized protein</fullName>
    </submittedName>
</protein>
<dbReference type="KEGG" id="cml:BN424_1387"/>
<evidence type="ECO:0000313" key="2">
    <source>
        <dbReference type="Proteomes" id="UP000000212"/>
    </source>
</evidence>
<dbReference type="AlphaFoldDB" id="K8E3M3"/>
<dbReference type="Proteomes" id="UP000000212">
    <property type="component" value="Chromosome"/>
</dbReference>